<keyword evidence="5" id="KW-0732">Signal</keyword>
<sequence length="525" mass="59044">MADISTSIKRRRKRYTKDEELRNENFSKDFKRRIINMRLNLGLLINIITVQTNESNPSHIYAEDHIGDPDCAIREANQLTLLLGNCGMTIKKTKNPSSVIYKICITVQLHPVFITDNDRSYCAQCVYLGTDVIEDLQQSLSVSESVSSDLEPKFDLVTPRCSYQIRRNSVDGPLIRYALLGETVYHVWKCYGENFQILVQNCYVEDGEGNHILIISADGCGVDQYILQTPVYSLDRRTASQEMHVFKFAGKAITRFTCQIRICAPSNDSCQLSAPYVQCPRSEKDGRESGKSSGAFVPLTSANGTLTANAAQEISTNKGSWNVTTRKLNLITPPPHLRSFTESSDAEEPFFISATDDYGFYLESSDAMPPSVQPLPRNSEKEIQVEPSIYKRRAKRNSFTNRLAKKDSFMESSKKDHYSSYDVSGVITVLESPDQVAYFEKKYPSTGARHGTTIPGITDTVRRSLVKCMPQLIFLALIGVIVLSVVLMSVTISCITHHRSCNNILTSRTKNGKLWRQIQNRSVSF</sequence>
<dbReference type="PROSITE" id="PS51034">
    <property type="entry name" value="ZP_2"/>
    <property type="match status" value="1"/>
</dbReference>
<keyword evidence="7 8" id="KW-0472">Membrane</keyword>
<keyword evidence="6 8" id="KW-1133">Transmembrane helix</keyword>
<dbReference type="AlphaFoldDB" id="A0A3P7DSV9"/>
<organism evidence="10 11">
    <name type="scientific">Wuchereria bancrofti</name>
    <dbReference type="NCBI Taxonomy" id="6293"/>
    <lineage>
        <taxon>Eukaryota</taxon>
        <taxon>Metazoa</taxon>
        <taxon>Ecdysozoa</taxon>
        <taxon>Nematoda</taxon>
        <taxon>Chromadorea</taxon>
        <taxon>Rhabditida</taxon>
        <taxon>Spirurina</taxon>
        <taxon>Spiruromorpha</taxon>
        <taxon>Filarioidea</taxon>
        <taxon>Onchocercidae</taxon>
        <taxon>Wuchereria</taxon>
    </lineage>
</organism>
<dbReference type="InterPro" id="IPR056953">
    <property type="entry name" value="CUT_N"/>
</dbReference>
<evidence type="ECO:0000256" key="2">
    <source>
        <dbReference type="ARBA" id="ARBA00022460"/>
    </source>
</evidence>
<name>A0A3P7DSV9_WUCBA</name>
<evidence type="ECO:0000259" key="9">
    <source>
        <dbReference type="PROSITE" id="PS51034"/>
    </source>
</evidence>
<dbReference type="PANTHER" id="PTHR22907:SF39">
    <property type="entry name" value="ZP DOMAIN-CONTAINING PROTEIN"/>
    <property type="match status" value="1"/>
</dbReference>
<dbReference type="Pfam" id="PF25057">
    <property type="entry name" value="CUT_N"/>
    <property type="match status" value="1"/>
</dbReference>
<evidence type="ECO:0000313" key="10">
    <source>
        <dbReference type="EMBL" id="VDM06744.1"/>
    </source>
</evidence>
<dbReference type="FunCoup" id="A0A3P7DSV9">
    <property type="interactions" value="39"/>
</dbReference>
<protein>
    <recommendedName>
        <fullName evidence="9">ZP domain-containing protein</fullName>
    </recommendedName>
</protein>
<comment type="subcellular location">
    <subcellularLocation>
        <location evidence="1">Cell membrane</location>
        <topology evidence="1">Single-pass type I membrane protein</topology>
    </subcellularLocation>
</comment>
<reference evidence="10 11" key="1">
    <citation type="submission" date="2018-11" db="EMBL/GenBank/DDBJ databases">
        <authorList>
            <consortium name="Pathogen Informatics"/>
        </authorList>
    </citation>
    <scope>NUCLEOTIDE SEQUENCE [LARGE SCALE GENOMIC DNA]</scope>
</reference>
<gene>
    <name evidence="10" type="ORF">WBA_LOCUS130</name>
</gene>
<dbReference type="SMART" id="SM00241">
    <property type="entry name" value="ZP"/>
    <property type="match status" value="1"/>
</dbReference>
<keyword evidence="3" id="KW-1003">Cell membrane</keyword>
<dbReference type="InterPro" id="IPR057475">
    <property type="entry name" value="CUT_C"/>
</dbReference>
<keyword evidence="4 8" id="KW-0812">Transmembrane</keyword>
<proteinExistence type="predicted"/>
<dbReference type="Pfam" id="PF25301">
    <property type="entry name" value="CUT_C"/>
    <property type="match status" value="1"/>
</dbReference>
<evidence type="ECO:0000256" key="1">
    <source>
        <dbReference type="ARBA" id="ARBA00004251"/>
    </source>
</evidence>
<dbReference type="InterPro" id="IPR001507">
    <property type="entry name" value="ZP_dom"/>
</dbReference>
<dbReference type="OMA" id="TCQIRIC"/>
<dbReference type="InParanoid" id="A0A3P7DSV9"/>
<accession>A0A3P7DSV9</accession>
<dbReference type="EMBL" id="UYWW01000012">
    <property type="protein sequence ID" value="VDM06744.1"/>
    <property type="molecule type" value="Genomic_DNA"/>
</dbReference>
<dbReference type="Proteomes" id="UP000270924">
    <property type="component" value="Unassembled WGS sequence"/>
</dbReference>
<dbReference type="PANTHER" id="PTHR22907">
    <property type="entry name" value="GH04558P"/>
    <property type="match status" value="1"/>
</dbReference>
<feature type="transmembrane region" description="Helical" evidence="8">
    <location>
        <begin position="472"/>
        <end position="495"/>
    </location>
</feature>
<evidence type="ECO:0000313" key="11">
    <source>
        <dbReference type="Proteomes" id="UP000270924"/>
    </source>
</evidence>
<feature type="domain" description="ZP" evidence="9">
    <location>
        <begin position="38"/>
        <end position="277"/>
    </location>
</feature>
<evidence type="ECO:0000256" key="6">
    <source>
        <dbReference type="ARBA" id="ARBA00022989"/>
    </source>
</evidence>
<keyword evidence="11" id="KW-1185">Reference proteome</keyword>
<dbReference type="GO" id="GO:0005886">
    <property type="term" value="C:plasma membrane"/>
    <property type="evidence" value="ECO:0007669"/>
    <property type="project" value="UniProtKB-SubCell"/>
</dbReference>
<dbReference type="OrthoDB" id="6139674at2759"/>
<evidence type="ECO:0000256" key="7">
    <source>
        <dbReference type="ARBA" id="ARBA00023136"/>
    </source>
</evidence>
<evidence type="ECO:0000256" key="5">
    <source>
        <dbReference type="ARBA" id="ARBA00022729"/>
    </source>
</evidence>
<dbReference type="InterPro" id="IPR051962">
    <property type="entry name" value="Cuticlin"/>
</dbReference>
<evidence type="ECO:0000256" key="8">
    <source>
        <dbReference type="SAM" id="Phobius"/>
    </source>
</evidence>
<evidence type="ECO:0000256" key="3">
    <source>
        <dbReference type="ARBA" id="ARBA00022475"/>
    </source>
</evidence>
<dbReference type="GO" id="GO:0042302">
    <property type="term" value="F:structural constituent of cuticle"/>
    <property type="evidence" value="ECO:0007669"/>
    <property type="project" value="UniProtKB-KW"/>
</dbReference>
<keyword evidence="2" id="KW-0193">Cuticle</keyword>
<evidence type="ECO:0000256" key="4">
    <source>
        <dbReference type="ARBA" id="ARBA00022692"/>
    </source>
</evidence>